<evidence type="ECO:0000313" key="1">
    <source>
        <dbReference type="EMBL" id="SVB98373.1"/>
    </source>
</evidence>
<feature type="non-terminal residue" evidence="1">
    <location>
        <position position="41"/>
    </location>
</feature>
<protein>
    <recommendedName>
        <fullName evidence="2">Cobalamin biosynthesis protein CbiX</fullName>
    </recommendedName>
</protein>
<proteinExistence type="predicted"/>
<gene>
    <name evidence="1" type="ORF">METZ01_LOCUS251227</name>
</gene>
<dbReference type="SUPFAM" id="SSF53800">
    <property type="entry name" value="Chelatase"/>
    <property type="match status" value="1"/>
</dbReference>
<reference evidence="1" key="1">
    <citation type="submission" date="2018-05" db="EMBL/GenBank/DDBJ databases">
        <authorList>
            <person name="Lanie J.A."/>
            <person name="Ng W.-L."/>
            <person name="Kazmierczak K.M."/>
            <person name="Andrzejewski T.M."/>
            <person name="Davidsen T.M."/>
            <person name="Wayne K.J."/>
            <person name="Tettelin H."/>
            <person name="Glass J.I."/>
            <person name="Rusch D."/>
            <person name="Podicherti R."/>
            <person name="Tsui H.-C.T."/>
            <person name="Winkler M.E."/>
        </authorList>
    </citation>
    <scope>NUCLEOTIDE SEQUENCE</scope>
</reference>
<evidence type="ECO:0008006" key="2">
    <source>
        <dbReference type="Google" id="ProtNLM"/>
    </source>
</evidence>
<sequence length="41" mass="4833">MKALVIIAHGSRKEESNHEIEYLTNEVRNLVKNEFEIVEYS</sequence>
<organism evidence="1">
    <name type="scientific">marine metagenome</name>
    <dbReference type="NCBI Taxonomy" id="408172"/>
    <lineage>
        <taxon>unclassified sequences</taxon>
        <taxon>metagenomes</taxon>
        <taxon>ecological metagenomes</taxon>
    </lineage>
</organism>
<accession>A0A382IHN1</accession>
<dbReference type="AlphaFoldDB" id="A0A382IHN1"/>
<name>A0A382IHN1_9ZZZZ</name>
<dbReference type="EMBL" id="UINC01067059">
    <property type="protein sequence ID" value="SVB98373.1"/>
    <property type="molecule type" value="Genomic_DNA"/>
</dbReference>